<gene>
    <name evidence="3" type="ORF">Bca52824_081719</name>
</gene>
<evidence type="ECO:0000256" key="1">
    <source>
        <dbReference type="SAM" id="Coils"/>
    </source>
</evidence>
<dbReference type="EMBL" id="JAAMPC010000016">
    <property type="protein sequence ID" value="KAG2251583.1"/>
    <property type="molecule type" value="Genomic_DNA"/>
</dbReference>
<keyword evidence="1" id="KW-0175">Coiled coil</keyword>
<feature type="region of interest" description="Disordered" evidence="2">
    <location>
        <begin position="1"/>
        <end position="133"/>
    </location>
</feature>
<comment type="caution">
    <text evidence="3">The sequence shown here is derived from an EMBL/GenBank/DDBJ whole genome shotgun (WGS) entry which is preliminary data.</text>
</comment>
<name>A0A8X7PIZ1_BRACI</name>
<organism evidence="3 4">
    <name type="scientific">Brassica carinata</name>
    <name type="common">Ethiopian mustard</name>
    <name type="synonym">Abyssinian cabbage</name>
    <dbReference type="NCBI Taxonomy" id="52824"/>
    <lineage>
        <taxon>Eukaryota</taxon>
        <taxon>Viridiplantae</taxon>
        <taxon>Streptophyta</taxon>
        <taxon>Embryophyta</taxon>
        <taxon>Tracheophyta</taxon>
        <taxon>Spermatophyta</taxon>
        <taxon>Magnoliopsida</taxon>
        <taxon>eudicotyledons</taxon>
        <taxon>Gunneridae</taxon>
        <taxon>Pentapetalae</taxon>
        <taxon>rosids</taxon>
        <taxon>malvids</taxon>
        <taxon>Brassicales</taxon>
        <taxon>Brassicaceae</taxon>
        <taxon>Brassiceae</taxon>
        <taxon>Brassica</taxon>
    </lineage>
</organism>
<dbReference type="AlphaFoldDB" id="A0A8X7PIZ1"/>
<evidence type="ECO:0000256" key="2">
    <source>
        <dbReference type="SAM" id="MobiDB-lite"/>
    </source>
</evidence>
<dbReference type="OrthoDB" id="1112599at2759"/>
<reference evidence="3 4" key="1">
    <citation type="submission" date="2020-02" db="EMBL/GenBank/DDBJ databases">
        <authorList>
            <person name="Ma Q."/>
            <person name="Huang Y."/>
            <person name="Song X."/>
            <person name="Pei D."/>
        </authorList>
    </citation>
    <scope>NUCLEOTIDE SEQUENCE [LARGE SCALE GENOMIC DNA]</scope>
    <source>
        <strain evidence="3">Sxm20200214</strain>
        <tissue evidence="3">Leaf</tissue>
    </source>
</reference>
<feature type="compositionally biased region" description="Polar residues" evidence="2">
    <location>
        <begin position="7"/>
        <end position="20"/>
    </location>
</feature>
<feature type="compositionally biased region" description="Basic and acidic residues" evidence="2">
    <location>
        <begin position="81"/>
        <end position="96"/>
    </location>
</feature>
<accession>A0A8X7PIZ1</accession>
<protein>
    <submittedName>
        <fullName evidence="3">Uncharacterized protein</fullName>
    </submittedName>
</protein>
<dbReference type="Proteomes" id="UP000886595">
    <property type="component" value="Unassembled WGS sequence"/>
</dbReference>
<evidence type="ECO:0000313" key="4">
    <source>
        <dbReference type="Proteomes" id="UP000886595"/>
    </source>
</evidence>
<evidence type="ECO:0000313" key="3">
    <source>
        <dbReference type="EMBL" id="KAG2251583.1"/>
    </source>
</evidence>
<proteinExistence type="predicted"/>
<sequence length="615" mass="69224">MAIAGTTDASPYYQDSSAGTITLAPKKKKGEKRPRDDLPVSVGSEAAPVEAEIPSQEETAEPSSKKRKEGNQQPQAAGIVRPRETDVTNPVHRSESAGEPALNLASLDDLEDASPEVTLRKKKKSKKTGDREMVASALVSSTPGTSVVSASSRKKTLRVEFPDHVSFEYDGPTPLIYAPYKCAELVSQIKCGPKPLPSVSDLIFKDEYVDAARTKLLGDGSMNFVVEKYDTALKKTREALRKSEKAVAATGKLLRRKKAEWRDEFVRMAEKRERAIARKKIQRERADAAEAELSIANVTIATLESRKASLMEEMGVKAEEHKKELGRLRDSRVYGVTKERMRVETEMIVKSNRHFGNLREWWTRRGPFDTARLLQSQAFGTKRCLEALKAGGRDIPQDVIDTFAAREKQFEEKASKLDPGEIPEIDLILSPLHLDSQFVDRRTFVGLDTYGSNAELVDPRTAPRSLHLIPQGKDRRKPMRRPSLLMLLMRERSPSGRMSLRSPTLLFRTQRVIRVKGRIKMMAVRRLIRSIVERRLVPKLTLPKVSRRFMKARRRLVLRASMRSGRCVLILRSRPLVVEPLRRSGLKTPRSNFVALFLLSLHGTLALDVFPCPFC</sequence>
<keyword evidence="4" id="KW-1185">Reference proteome</keyword>
<feature type="coiled-coil region" evidence="1">
    <location>
        <begin position="272"/>
        <end position="331"/>
    </location>
</feature>